<feature type="region of interest" description="Disordered" evidence="1">
    <location>
        <begin position="352"/>
        <end position="378"/>
    </location>
</feature>
<dbReference type="STRING" id="1328759.A0A5C2RT65"/>
<dbReference type="PANTHER" id="PTHR38926">
    <property type="entry name" value="F-BOX DOMAIN CONTAINING PROTEIN, EXPRESSED"/>
    <property type="match status" value="1"/>
</dbReference>
<keyword evidence="4" id="KW-1185">Reference proteome</keyword>
<dbReference type="Proteomes" id="UP000313359">
    <property type="component" value="Unassembled WGS sequence"/>
</dbReference>
<evidence type="ECO:0000256" key="1">
    <source>
        <dbReference type="SAM" id="MobiDB-lite"/>
    </source>
</evidence>
<name>A0A5C2RT65_9APHY</name>
<feature type="compositionally biased region" description="Polar residues" evidence="1">
    <location>
        <begin position="352"/>
        <end position="371"/>
    </location>
</feature>
<proteinExistence type="predicted"/>
<dbReference type="InterPro" id="IPR032675">
    <property type="entry name" value="LRR_dom_sf"/>
</dbReference>
<feature type="domain" description="F-box" evidence="2">
    <location>
        <begin position="35"/>
        <end position="87"/>
    </location>
</feature>
<evidence type="ECO:0000259" key="2">
    <source>
        <dbReference type="Pfam" id="PF12937"/>
    </source>
</evidence>
<accession>A0A5C2RT65</accession>
<dbReference type="InterPro" id="IPR001810">
    <property type="entry name" value="F-box_dom"/>
</dbReference>
<dbReference type="Gene3D" id="3.80.10.10">
    <property type="entry name" value="Ribonuclease Inhibitor"/>
    <property type="match status" value="1"/>
</dbReference>
<reference evidence="3" key="1">
    <citation type="journal article" date="2018" name="Genome Biol. Evol.">
        <title>Genomics and development of Lentinus tigrinus, a white-rot wood-decaying mushroom with dimorphic fruiting bodies.</title>
        <authorList>
            <person name="Wu B."/>
            <person name="Xu Z."/>
            <person name="Knudson A."/>
            <person name="Carlson A."/>
            <person name="Chen N."/>
            <person name="Kovaka S."/>
            <person name="LaButti K."/>
            <person name="Lipzen A."/>
            <person name="Pennachio C."/>
            <person name="Riley R."/>
            <person name="Schakwitz W."/>
            <person name="Umezawa K."/>
            <person name="Ohm R.A."/>
            <person name="Grigoriev I.V."/>
            <person name="Nagy L.G."/>
            <person name="Gibbons J."/>
            <person name="Hibbett D."/>
        </authorList>
    </citation>
    <scope>NUCLEOTIDE SEQUENCE [LARGE SCALE GENOMIC DNA]</scope>
    <source>
        <strain evidence="3">ALCF2SS1-6</strain>
    </source>
</reference>
<gene>
    <name evidence="3" type="ORF">L227DRAFT_603796</name>
</gene>
<dbReference type="OrthoDB" id="2734604at2759"/>
<evidence type="ECO:0000313" key="4">
    <source>
        <dbReference type="Proteomes" id="UP000313359"/>
    </source>
</evidence>
<dbReference type="EMBL" id="ML122300">
    <property type="protein sequence ID" value="RPD54898.1"/>
    <property type="molecule type" value="Genomic_DNA"/>
</dbReference>
<evidence type="ECO:0000313" key="3">
    <source>
        <dbReference type="EMBL" id="RPD54898.1"/>
    </source>
</evidence>
<protein>
    <recommendedName>
        <fullName evidence="2">F-box domain-containing protein</fullName>
    </recommendedName>
</protein>
<organism evidence="3 4">
    <name type="scientific">Lentinus tigrinus ALCF2SS1-6</name>
    <dbReference type="NCBI Taxonomy" id="1328759"/>
    <lineage>
        <taxon>Eukaryota</taxon>
        <taxon>Fungi</taxon>
        <taxon>Dikarya</taxon>
        <taxon>Basidiomycota</taxon>
        <taxon>Agaricomycotina</taxon>
        <taxon>Agaricomycetes</taxon>
        <taxon>Polyporales</taxon>
        <taxon>Polyporaceae</taxon>
        <taxon>Lentinus</taxon>
    </lineage>
</organism>
<dbReference type="PANTHER" id="PTHR38926:SF5">
    <property type="entry name" value="F-BOX AND LEUCINE-RICH REPEAT PROTEIN 6"/>
    <property type="match status" value="1"/>
</dbReference>
<dbReference type="Pfam" id="PF12937">
    <property type="entry name" value="F-box-like"/>
    <property type="match status" value="1"/>
</dbReference>
<dbReference type="AlphaFoldDB" id="A0A5C2RT65"/>
<sequence>MPPGEKQKELHAHEARVLPRGAVTNAKERAQVRTIQDVPVELLLEIFRIHATRCKDTGSPTAWMGILLVCRYWHRVACDAAELWRVIHVGKNTDWFLLCLKRSARSLMDLHFSGLPTATVEAAVALVIPHAQRIRAIHLTGHGWLSADVCTLFAQPLPALEELSILPAEWRSPREAKLVPWDRGYRGLHSLALSGVSIPRDPAFYCKLRTLELHERCCTINQFTIDDLVLVLNAAASTLEELDLSRFQPIFDRDTQSAPKPPLPNVCLSRLRGFYLYDEFPIASHLNKHLTLPRGAFLHLRVYVMHADQLRYTNGTAVLADIVPPGVRHVLDDVTDLAVSIDRNSYSIRAPSTSLNVAPSSSASDNRQGSESDGPPIDRVRIDTLGWIPDRKPGLRAVLTVYTSGRLTSLSITLGGSEYTLAEWRTLFGAFRMLEKLAIVDHSHLDPTDAFVALSASTDSDPGSAQAVRGDDRALSGSVENVLCPALRTLHLEGRVQGHRIEALFDALCSALRTRAGLGLRLEFLCVDCSRASGLTCAELGVHASVLKPLVKSLVVR</sequence>